<reference evidence="1" key="1">
    <citation type="submission" date="2018-04" db="EMBL/GenBank/DDBJ databases">
        <authorList>
            <person name="Jy Z."/>
        </authorList>
    </citation>
    <scope>NUCLEOTIDE SEQUENCE</scope>
    <source>
        <strain evidence="1">AS13</strain>
    </source>
</reference>
<dbReference type="Proteomes" id="UP001172788">
    <property type="component" value="Unassembled WGS sequence"/>
</dbReference>
<dbReference type="EMBL" id="QAID01000044">
    <property type="protein sequence ID" value="MDN4580478.1"/>
    <property type="molecule type" value="Genomic_DNA"/>
</dbReference>
<organism evidence="1 2">
    <name type="scientific">Pandoraea cepalis</name>
    <dbReference type="NCBI Taxonomy" id="2508294"/>
    <lineage>
        <taxon>Bacteria</taxon>
        <taxon>Pseudomonadati</taxon>
        <taxon>Pseudomonadota</taxon>
        <taxon>Betaproteobacteria</taxon>
        <taxon>Burkholderiales</taxon>
        <taxon>Burkholderiaceae</taxon>
        <taxon>Pandoraea</taxon>
    </lineage>
</organism>
<protein>
    <recommendedName>
        <fullName evidence="3">LysR family transcriptional regulator</fullName>
    </recommendedName>
</protein>
<evidence type="ECO:0000313" key="2">
    <source>
        <dbReference type="Proteomes" id="UP001172788"/>
    </source>
</evidence>
<evidence type="ECO:0008006" key="3">
    <source>
        <dbReference type="Google" id="ProtNLM"/>
    </source>
</evidence>
<proteinExistence type="predicted"/>
<evidence type="ECO:0000313" key="1">
    <source>
        <dbReference type="EMBL" id="MDN4580478.1"/>
    </source>
</evidence>
<sequence>MFRYAMTLRGGNPQALMLPTECLHHYHVAPHAEDAAVTARPGVSARLGQWLLALVHRNDSTGRAG</sequence>
<accession>A0ABT8IF71</accession>
<keyword evidence="2" id="KW-1185">Reference proteome</keyword>
<gene>
    <name evidence="1" type="ORF">DBB29_20455</name>
</gene>
<comment type="caution">
    <text evidence="1">The sequence shown here is derived from an EMBL/GenBank/DDBJ whole genome shotgun (WGS) entry which is preliminary data.</text>
</comment>
<name>A0ABT8IF71_9BURK</name>